<feature type="domain" description="Thioester" evidence="4">
    <location>
        <begin position="95"/>
        <end position="176"/>
    </location>
</feature>
<feature type="chain" id="PRO_5046997597" evidence="3">
    <location>
        <begin position="29"/>
        <end position="392"/>
    </location>
</feature>
<dbReference type="Proteomes" id="UP001055940">
    <property type="component" value="Chromosome"/>
</dbReference>
<dbReference type="Pfam" id="PF08341">
    <property type="entry name" value="TED"/>
    <property type="match status" value="1"/>
</dbReference>
<evidence type="ECO:0000256" key="2">
    <source>
        <dbReference type="SAM" id="Phobius"/>
    </source>
</evidence>
<sequence length="392" mass="41142">MSGILRRCAALLSASALIITLVAVPAAADDFSRVDRDPVAGLPVVLSDGTEADTALFSLRVADEDSVRAYALLADEEVRPRTAYVESVWGDIPEWTETVRAPAPADRASWIVSNSYPNLTLPALGLASGVLYLEEGHAIAAAQAALWNVLDGAELDPDANHQDVVAVYTHLVEGSNGAEGGTTARSVELSPHHVEAVSPEEPLGPLTVSSAGEDPVRLSLRGAPASWLVNAGGEEVSQAHDGDEVYLAVDPSVPAGVATLHVRGSQVPLEEGRLFIGREGVRTQPLITAEPVSATSSTTATFTWNREEPEEQAAAVETEEPVESENSEESETRELPPAEPLAEEAETPETEAPDAEGGLALTGTWLSGLLVIAGALVVSGLLILVLGRQRRD</sequence>
<keyword evidence="2" id="KW-0812">Transmembrane</keyword>
<evidence type="ECO:0000313" key="5">
    <source>
        <dbReference type="EMBL" id="USY21338.1"/>
    </source>
</evidence>
<feature type="compositionally biased region" description="Low complexity" evidence="1">
    <location>
        <begin position="292"/>
        <end position="303"/>
    </location>
</feature>
<feature type="signal peptide" evidence="3">
    <location>
        <begin position="1"/>
        <end position="28"/>
    </location>
</feature>
<evidence type="ECO:0000256" key="3">
    <source>
        <dbReference type="SAM" id="SignalP"/>
    </source>
</evidence>
<keyword evidence="6" id="KW-1185">Reference proteome</keyword>
<keyword evidence="2" id="KW-1133">Transmembrane helix</keyword>
<organism evidence="5 6">
    <name type="scientific">Nocardiopsis exhalans</name>
    <dbReference type="NCBI Taxonomy" id="163604"/>
    <lineage>
        <taxon>Bacteria</taxon>
        <taxon>Bacillati</taxon>
        <taxon>Actinomycetota</taxon>
        <taxon>Actinomycetes</taxon>
        <taxon>Streptosporangiales</taxon>
        <taxon>Nocardiopsidaceae</taxon>
        <taxon>Nocardiopsis</taxon>
    </lineage>
</organism>
<feature type="compositionally biased region" description="Acidic residues" evidence="1">
    <location>
        <begin position="341"/>
        <end position="354"/>
    </location>
</feature>
<gene>
    <name evidence="5" type="ORF">NE857_06880</name>
</gene>
<evidence type="ECO:0000313" key="6">
    <source>
        <dbReference type="Proteomes" id="UP001055940"/>
    </source>
</evidence>
<reference evidence="5" key="1">
    <citation type="submission" date="2022-06" db="EMBL/GenBank/DDBJ databases">
        <authorList>
            <person name="Ping M."/>
        </authorList>
    </citation>
    <scope>NUCLEOTIDE SEQUENCE</scope>
    <source>
        <strain evidence="5">JCM11759T</strain>
    </source>
</reference>
<name>A0ABY5DDN4_9ACTN</name>
<evidence type="ECO:0000259" key="4">
    <source>
        <dbReference type="Pfam" id="PF08341"/>
    </source>
</evidence>
<evidence type="ECO:0000256" key="1">
    <source>
        <dbReference type="SAM" id="MobiDB-lite"/>
    </source>
</evidence>
<feature type="compositionally biased region" description="Acidic residues" evidence="1">
    <location>
        <begin position="317"/>
        <end position="329"/>
    </location>
</feature>
<proteinExistence type="predicted"/>
<protein>
    <submittedName>
        <fullName evidence="5">Thioester domain-containing protein</fullName>
    </submittedName>
</protein>
<dbReference type="EMBL" id="CP099837">
    <property type="protein sequence ID" value="USY21338.1"/>
    <property type="molecule type" value="Genomic_DNA"/>
</dbReference>
<dbReference type="InterPro" id="IPR013552">
    <property type="entry name" value="Thioester_dom"/>
</dbReference>
<feature type="transmembrane region" description="Helical" evidence="2">
    <location>
        <begin position="365"/>
        <end position="386"/>
    </location>
</feature>
<accession>A0ABY5DDN4</accession>
<feature type="region of interest" description="Disordered" evidence="1">
    <location>
        <begin position="292"/>
        <end position="357"/>
    </location>
</feature>
<dbReference type="RefSeq" id="WP_254420253.1">
    <property type="nucleotide sequence ID" value="NZ_BAAAJB010000001.1"/>
</dbReference>
<keyword evidence="2" id="KW-0472">Membrane</keyword>
<keyword evidence="3" id="KW-0732">Signal</keyword>